<dbReference type="AlphaFoldDB" id="A0A916W1M9"/>
<keyword evidence="1" id="KW-1133">Transmembrane helix</keyword>
<organism evidence="2 3">
    <name type="scientific">Ornithinibacillus halotolerans</name>
    <dbReference type="NCBI Taxonomy" id="1274357"/>
    <lineage>
        <taxon>Bacteria</taxon>
        <taxon>Bacillati</taxon>
        <taxon>Bacillota</taxon>
        <taxon>Bacilli</taxon>
        <taxon>Bacillales</taxon>
        <taxon>Bacillaceae</taxon>
        <taxon>Ornithinibacillus</taxon>
    </lineage>
</organism>
<accession>A0A916W1M9</accession>
<sequence length="264" mass="30736">MTYFIVFLIGAIPLLILIYSLIDRQKGKRERVNWKWAGISFAGNLIGYIGLSFYYKYKFDFPIFPNLYDINILLIIAGAIFVIVGGISLFVYFDFRGRDVPKSVHDPKLLPVITFSVPLFLIYIGIILLPITEKINYSVSMDMVIEMTENYAEDKEFSVILTLSDNKCLDNSSSCRDSAYKNYFFVKNNLEKSQEVQVSIRAYKANKEIQMEINSNIIQLEPGEIKLITTEDSPTKTSPWNNYSFETDKRIEYYDYAYRYRDIE</sequence>
<gene>
    <name evidence="2" type="ORF">GCM10008025_00410</name>
</gene>
<dbReference type="EMBL" id="BMEY01000001">
    <property type="protein sequence ID" value="GGA60320.1"/>
    <property type="molecule type" value="Genomic_DNA"/>
</dbReference>
<evidence type="ECO:0000313" key="2">
    <source>
        <dbReference type="EMBL" id="GGA60320.1"/>
    </source>
</evidence>
<comment type="caution">
    <text evidence="2">The sequence shown here is derived from an EMBL/GenBank/DDBJ whole genome shotgun (WGS) entry which is preliminary data.</text>
</comment>
<reference evidence="2" key="2">
    <citation type="submission" date="2020-09" db="EMBL/GenBank/DDBJ databases">
        <authorList>
            <person name="Sun Q."/>
            <person name="Zhou Y."/>
        </authorList>
    </citation>
    <scope>NUCLEOTIDE SEQUENCE</scope>
    <source>
        <strain evidence="2">CGMCC 1.12408</strain>
    </source>
</reference>
<feature type="transmembrane region" description="Helical" evidence="1">
    <location>
        <begin position="109"/>
        <end position="131"/>
    </location>
</feature>
<keyword evidence="1" id="KW-0472">Membrane</keyword>
<protein>
    <submittedName>
        <fullName evidence="2">Uncharacterized protein</fullName>
    </submittedName>
</protein>
<feature type="transmembrane region" description="Helical" evidence="1">
    <location>
        <begin position="6"/>
        <end position="22"/>
    </location>
</feature>
<name>A0A916W1M9_9BACI</name>
<dbReference type="RefSeq" id="WP_188382667.1">
    <property type="nucleotide sequence ID" value="NZ_BMEY01000001.1"/>
</dbReference>
<keyword evidence="3" id="KW-1185">Reference proteome</keyword>
<dbReference type="Proteomes" id="UP000613512">
    <property type="component" value="Unassembled WGS sequence"/>
</dbReference>
<evidence type="ECO:0000256" key="1">
    <source>
        <dbReference type="SAM" id="Phobius"/>
    </source>
</evidence>
<feature type="transmembrane region" description="Helical" evidence="1">
    <location>
        <begin position="70"/>
        <end position="93"/>
    </location>
</feature>
<reference evidence="2" key="1">
    <citation type="journal article" date="2014" name="Int. J. Syst. Evol. Microbiol.">
        <title>Complete genome sequence of Corynebacterium casei LMG S-19264T (=DSM 44701T), isolated from a smear-ripened cheese.</title>
        <authorList>
            <consortium name="US DOE Joint Genome Institute (JGI-PGF)"/>
            <person name="Walter F."/>
            <person name="Albersmeier A."/>
            <person name="Kalinowski J."/>
            <person name="Ruckert C."/>
        </authorList>
    </citation>
    <scope>NUCLEOTIDE SEQUENCE</scope>
    <source>
        <strain evidence="2">CGMCC 1.12408</strain>
    </source>
</reference>
<feature type="transmembrane region" description="Helical" evidence="1">
    <location>
        <begin position="34"/>
        <end position="55"/>
    </location>
</feature>
<evidence type="ECO:0000313" key="3">
    <source>
        <dbReference type="Proteomes" id="UP000613512"/>
    </source>
</evidence>
<proteinExistence type="predicted"/>
<keyword evidence="1" id="KW-0812">Transmembrane</keyword>